<protein>
    <submittedName>
        <fullName evidence="1">Uncharacterized protein</fullName>
    </submittedName>
</protein>
<gene>
    <name evidence="1" type="ORF">NM208_g5133</name>
</gene>
<comment type="caution">
    <text evidence="1">The sequence shown here is derived from an EMBL/GenBank/DDBJ whole genome shotgun (WGS) entry which is preliminary data.</text>
</comment>
<sequence length="230" mass="25420">MIASRNSADAHLQRVSASTYGVCFLGTPHCGSTLANWGSVLGKMTSIVRRTNTSILDVLRRDSEVLARIQTDFHNMVRGRQDQGQAALRITCFYEELAVPTVGEIVPKHCAILPAYNSKGIHNNHMGMTKFSTAQDQGYLDISSEIWRWVREIQRSLEITPSTALSGSSSLQAWPGSSALHVPSRPQTEMAWERPPQGQTVPTFSLPPPQQLQLPSNVVAYRKIGYDIMA</sequence>
<evidence type="ECO:0000313" key="1">
    <source>
        <dbReference type="EMBL" id="KAJ3540281.1"/>
    </source>
</evidence>
<reference evidence="1" key="1">
    <citation type="submission" date="2022-08" db="EMBL/GenBank/DDBJ databases">
        <title>Genome Sequence of Fusarium decemcellulare.</title>
        <authorList>
            <person name="Buettner E."/>
        </authorList>
    </citation>
    <scope>NUCLEOTIDE SEQUENCE</scope>
    <source>
        <strain evidence="1">Babe19</strain>
    </source>
</reference>
<dbReference type="EMBL" id="JANRMS010000415">
    <property type="protein sequence ID" value="KAJ3540281.1"/>
    <property type="molecule type" value="Genomic_DNA"/>
</dbReference>
<proteinExistence type="predicted"/>
<organism evidence="1 2">
    <name type="scientific">Fusarium decemcellulare</name>
    <dbReference type="NCBI Taxonomy" id="57161"/>
    <lineage>
        <taxon>Eukaryota</taxon>
        <taxon>Fungi</taxon>
        <taxon>Dikarya</taxon>
        <taxon>Ascomycota</taxon>
        <taxon>Pezizomycotina</taxon>
        <taxon>Sordariomycetes</taxon>
        <taxon>Hypocreomycetidae</taxon>
        <taxon>Hypocreales</taxon>
        <taxon>Nectriaceae</taxon>
        <taxon>Fusarium</taxon>
        <taxon>Fusarium decemcellulare species complex</taxon>
    </lineage>
</organism>
<keyword evidence="2" id="KW-1185">Reference proteome</keyword>
<accession>A0ACC1SI32</accession>
<evidence type="ECO:0000313" key="2">
    <source>
        <dbReference type="Proteomes" id="UP001148629"/>
    </source>
</evidence>
<dbReference type="Proteomes" id="UP001148629">
    <property type="component" value="Unassembled WGS sequence"/>
</dbReference>
<name>A0ACC1SI32_9HYPO</name>